<dbReference type="NCBIfam" id="TIGR00046">
    <property type="entry name" value="RsmE family RNA methyltransferase"/>
    <property type="match status" value="1"/>
</dbReference>
<comment type="similarity">
    <text evidence="2 10">Belongs to the RNA methyltransferase RsmE family.</text>
</comment>
<dbReference type="PANTHER" id="PTHR30027">
    <property type="entry name" value="RIBOSOMAL RNA SMALL SUBUNIT METHYLTRANSFERASE E"/>
    <property type="match status" value="1"/>
</dbReference>
<dbReference type="Proteomes" id="UP000593994">
    <property type="component" value="Chromosome"/>
</dbReference>
<dbReference type="AlphaFoldDB" id="A0A7S7LV75"/>
<evidence type="ECO:0000256" key="4">
    <source>
        <dbReference type="ARBA" id="ARBA00022552"/>
    </source>
</evidence>
<organism evidence="12 13">
    <name type="scientific">Candidatus Sulfurimonas baltica</name>
    <dbReference type="NCBI Taxonomy" id="2740404"/>
    <lineage>
        <taxon>Bacteria</taxon>
        <taxon>Pseudomonadati</taxon>
        <taxon>Campylobacterota</taxon>
        <taxon>Epsilonproteobacteria</taxon>
        <taxon>Campylobacterales</taxon>
        <taxon>Sulfurimonadaceae</taxon>
        <taxon>Sulfurimonas</taxon>
    </lineage>
</organism>
<dbReference type="GO" id="GO:0005737">
    <property type="term" value="C:cytoplasm"/>
    <property type="evidence" value="ECO:0007669"/>
    <property type="project" value="UniProtKB-SubCell"/>
</dbReference>
<evidence type="ECO:0000256" key="8">
    <source>
        <dbReference type="ARBA" id="ARBA00025699"/>
    </source>
</evidence>
<evidence type="ECO:0000256" key="1">
    <source>
        <dbReference type="ARBA" id="ARBA00004496"/>
    </source>
</evidence>
<dbReference type="InterPro" id="IPR029026">
    <property type="entry name" value="tRNA_m1G_MTases_N"/>
</dbReference>
<name>A0A7S7LV75_9BACT</name>
<dbReference type="SUPFAM" id="SSF75217">
    <property type="entry name" value="alpha/beta knot"/>
    <property type="match status" value="1"/>
</dbReference>
<keyword evidence="3 10" id="KW-0963">Cytoplasm</keyword>
<gene>
    <name evidence="12" type="ORF">HUE88_12450</name>
</gene>
<dbReference type="GO" id="GO:0070042">
    <property type="term" value="F:rRNA (uridine-N3-)-methyltransferase activity"/>
    <property type="evidence" value="ECO:0007669"/>
    <property type="project" value="TreeGrafter"/>
</dbReference>
<comment type="catalytic activity">
    <reaction evidence="9 10">
        <text>uridine(1498) in 16S rRNA + S-adenosyl-L-methionine = N(3)-methyluridine(1498) in 16S rRNA + S-adenosyl-L-homocysteine + H(+)</text>
        <dbReference type="Rhea" id="RHEA:42920"/>
        <dbReference type="Rhea" id="RHEA-COMP:10283"/>
        <dbReference type="Rhea" id="RHEA-COMP:10284"/>
        <dbReference type="ChEBI" id="CHEBI:15378"/>
        <dbReference type="ChEBI" id="CHEBI:57856"/>
        <dbReference type="ChEBI" id="CHEBI:59789"/>
        <dbReference type="ChEBI" id="CHEBI:65315"/>
        <dbReference type="ChEBI" id="CHEBI:74502"/>
        <dbReference type="EC" id="2.1.1.193"/>
    </reaction>
</comment>
<dbReference type="Gene3D" id="3.40.1280.10">
    <property type="match status" value="1"/>
</dbReference>
<dbReference type="PIRSF" id="PIRSF015601">
    <property type="entry name" value="MTase_slr0722"/>
    <property type="match status" value="1"/>
</dbReference>
<dbReference type="GO" id="GO:0070475">
    <property type="term" value="P:rRNA base methylation"/>
    <property type="evidence" value="ECO:0007669"/>
    <property type="project" value="TreeGrafter"/>
</dbReference>
<keyword evidence="5 10" id="KW-0489">Methyltransferase</keyword>
<dbReference type="KEGG" id="sbal:HUE88_12450"/>
<evidence type="ECO:0000259" key="11">
    <source>
        <dbReference type="Pfam" id="PF04452"/>
    </source>
</evidence>
<keyword evidence="6 10" id="KW-0808">Transferase</keyword>
<reference evidence="12 13" key="1">
    <citation type="submission" date="2020-05" db="EMBL/GenBank/DDBJ databases">
        <title>Sulfurimonas marisnigri, sp. nov., and Sulfurimonas baltica, sp. nov., manganese oxide reducing chemolithoautotrophs of the class Epsilonproteobacteria isolated from the pelagic redoxclines of the Black and Baltic Seas and emended description of the genus Sulfurimonas.</title>
        <authorList>
            <person name="Henkel J.V."/>
            <person name="Laudan C."/>
            <person name="Werner J."/>
            <person name="Neu T."/>
            <person name="Plewe S."/>
            <person name="Sproer C."/>
            <person name="Bunk B."/>
            <person name="Schulz-Vogt H.N."/>
        </authorList>
    </citation>
    <scope>NUCLEOTIDE SEQUENCE [LARGE SCALE GENOMIC DNA]</scope>
    <source>
        <strain evidence="12 13">GD2</strain>
    </source>
</reference>
<evidence type="ECO:0000256" key="2">
    <source>
        <dbReference type="ARBA" id="ARBA00005528"/>
    </source>
</evidence>
<evidence type="ECO:0000256" key="10">
    <source>
        <dbReference type="PIRNR" id="PIRNR015601"/>
    </source>
</evidence>
<evidence type="ECO:0000256" key="6">
    <source>
        <dbReference type="ARBA" id="ARBA00022679"/>
    </source>
</evidence>
<evidence type="ECO:0000256" key="7">
    <source>
        <dbReference type="ARBA" id="ARBA00022691"/>
    </source>
</evidence>
<dbReference type="Pfam" id="PF04452">
    <property type="entry name" value="Methyltrans_RNA"/>
    <property type="match status" value="1"/>
</dbReference>
<dbReference type="PANTHER" id="PTHR30027:SF3">
    <property type="entry name" value="16S RRNA (URACIL(1498)-N(3))-METHYLTRANSFERASE"/>
    <property type="match status" value="1"/>
</dbReference>
<comment type="function">
    <text evidence="8 10">Specifically methylates the N3 position of the uracil ring of uridine 1498 (m3U1498) in 16S rRNA. Acts on the fully assembled 30S ribosomal subunit.</text>
</comment>
<evidence type="ECO:0000256" key="9">
    <source>
        <dbReference type="ARBA" id="ARBA00047944"/>
    </source>
</evidence>
<keyword evidence="4 10" id="KW-0698">rRNA processing</keyword>
<dbReference type="NCBIfam" id="NF008695">
    <property type="entry name" value="PRK11713.3-3"/>
    <property type="match status" value="1"/>
</dbReference>
<comment type="subcellular location">
    <subcellularLocation>
        <location evidence="1 10">Cytoplasm</location>
    </subcellularLocation>
</comment>
<accession>A0A7S7LV75</accession>
<dbReference type="InterPro" id="IPR046886">
    <property type="entry name" value="RsmE_MTase_dom"/>
</dbReference>
<dbReference type="EMBL" id="CP054492">
    <property type="protein sequence ID" value="QOY51892.1"/>
    <property type="molecule type" value="Genomic_DNA"/>
</dbReference>
<evidence type="ECO:0000256" key="5">
    <source>
        <dbReference type="ARBA" id="ARBA00022603"/>
    </source>
</evidence>
<sequence>MDVALTYIFNDDAGKESLHVKGELYKYLVKVRRHCEGDELSFRSRTDTKNLHTYRVLHVEPKVLELSLVCSELKEIKSEKSLHVAWCIIDANSIEKVLPSLCEIGVEKISFISCARSQKNFKLDFKRFERITEASMQQSGRSSYIEFDTYKNIKDFIDEFPQTKVFDFCDNILNGGAEFDTVLIGCEGGFSAQEKEFLSKQDNFRLSTPMILRSESAVMAVVSKILL</sequence>
<evidence type="ECO:0000313" key="12">
    <source>
        <dbReference type="EMBL" id="QOY51892.1"/>
    </source>
</evidence>
<dbReference type="InterPro" id="IPR006700">
    <property type="entry name" value="RsmE"/>
</dbReference>
<proteinExistence type="inferred from homology"/>
<protein>
    <recommendedName>
        <fullName evidence="10">Ribosomal RNA small subunit methyltransferase E</fullName>
        <ecNumber evidence="10">2.1.1.193</ecNumber>
    </recommendedName>
</protein>
<dbReference type="EC" id="2.1.1.193" evidence="10"/>
<feature type="domain" description="Ribosomal RNA small subunit methyltransferase E methyltransferase" evidence="11">
    <location>
        <begin position="79"/>
        <end position="225"/>
    </location>
</feature>
<keyword evidence="13" id="KW-1185">Reference proteome</keyword>
<keyword evidence="7 10" id="KW-0949">S-adenosyl-L-methionine</keyword>
<evidence type="ECO:0000256" key="3">
    <source>
        <dbReference type="ARBA" id="ARBA00022490"/>
    </source>
</evidence>
<dbReference type="InterPro" id="IPR029028">
    <property type="entry name" value="Alpha/beta_knot_MTases"/>
</dbReference>
<evidence type="ECO:0000313" key="13">
    <source>
        <dbReference type="Proteomes" id="UP000593994"/>
    </source>
</evidence>